<feature type="compositionally biased region" description="Basic and acidic residues" evidence="1">
    <location>
        <begin position="251"/>
        <end position="342"/>
    </location>
</feature>
<feature type="region of interest" description="Disordered" evidence="1">
    <location>
        <begin position="1"/>
        <end position="44"/>
    </location>
</feature>
<keyword evidence="3" id="KW-1185">Reference proteome</keyword>
<dbReference type="Proteomes" id="UP001152607">
    <property type="component" value="Unassembled WGS sequence"/>
</dbReference>
<gene>
    <name evidence="2" type="ORF">PDIGIT_LOCUS12961</name>
</gene>
<feature type="compositionally biased region" description="Low complexity" evidence="1">
    <location>
        <begin position="15"/>
        <end position="35"/>
    </location>
</feature>
<sequence length="408" mass="47711">MNPWQHDSSTTPYRQTQQVQQIQQNQHTQHAQQNQHHQEDGFNPGYYAGGLSYPPYRYLPPVGMLHVNPNRKDISDALPINIEHTNSEAMKHTVACGRCLKLRKDHPADQQPMYRCRDECGYCGGNHEVGSACPFLYATHKWLKLRVRTTDHPELPSYMSICPSEDDEVKLQGLGYIYPGAKYDPEGVPMFTPEAWAMRDHTLPRSQSSTTIHNPASGEMKRPALMGPQGSGSKQRPPRHQQQHRSQQSPHFKEPFPRRDNYRGREDYPRREEYSRRDNYPRRDDYRGREDYPRREEYSRRDDYPRRDDYRGRAEYPRREEYSRRDDYYHSPRLITDWRERSPPQTSSYGRGYRSPPPRAAGPLPPAPRTAYEMQPPGGDRDGFFRGQPPKVKVESDDGVVIKVEELE</sequence>
<name>A0A9W4US71_9PLEO</name>
<feature type="compositionally biased region" description="Polar residues" evidence="1">
    <location>
        <begin position="1"/>
        <end position="14"/>
    </location>
</feature>
<feature type="region of interest" description="Disordered" evidence="1">
    <location>
        <begin position="202"/>
        <end position="397"/>
    </location>
</feature>
<dbReference type="AlphaFoldDB" id="A0A9W4US71"/>
<evidence type="ECO:0000313" key="2">
    <source>
        <dbReference type="EMBL" id="CAI6339797.1"/>
    </source>
</evidence>
<comment type="caution">
    <text evidence="2">The sequence shown here is derived from an EMBL/GenBank/DDBJ whole genome shotgun (WGS) entry which is preliminary data.</text>
</comment>
<proteinExistence type="predicted"/>
<feature type="compositionally biased region" description="Polar residues" evidence="1">
    <location>
        <begin position="204"/>
        <end position="214"/>
    </location>
</feature>
<reference evidence="2" key="1">
    <citation type="submission" date="2023-01" db="EMBL/GenBank/DDBJ databases">
        <authorList>
            <person name="Van Ghelder C."/>
            <person name="Rancurel C."/>
        </authorList>
    </citation>
    <scope>NUCLEOTIDE SEQUENCE</scope>
    <source>
        <strain evidence="2">CNCM I-4278</strain>
    </source>
</reference>
<dbReference type="EMBL" id="CAOQHR010000009">
    <property type="protein sequence ID" value="CAI6339797.1"/>
    <property type="molecule type" value="Genomic_DNA"/>
</dbReference>
<organism evidence="2 3">
    <name type="scientific">Periconia digitata</name>
    <dbReference type="NCBI Taxonomy" id="1303443"/>
    <lineage>
        <taxon>Eukaryota</taxon>
        <taxon>Fungi</taxon>
        <taxon>Dikarya</taxon>
        <taxon>Ascomycota</taxon>
        <taxon>Pezizomycotina</taxon>
        <taxon>Dothideomycetes</taxon>
        <taxon>Pleosporomycetidae</taxon>
        <taxon>Pleosporales</taxon>
        <taxon>Massarineae</taxon>
        <taxon>Periconiaceae</taxon>
        <taxon>Periconia</taxon>
    </lineage>
</organism>
<evidence type="ECO:0000256" key="1">
    <source>
        <dbReference type="SAM" id="MobiDB-lite"/>
    </source>
</evidence>
<evidence type="ECO:0000313" key="3">
    <source>
        <dbReference type="Proteomes" id="UP001152607"/>
    </source>
</evidence>
<feature type="compositionally biased region" description="Pro residues" evidence="1">
    <location>
        <begin position="355"/>
        <end position="368"/>
    </location>
</feature>
<protein>
    <submittedName>
        <fullName evidence="2">Uncharacterized protein</fullName>
    </submittedName>
</protein>
<accession>A0A9W4US71</accession>
<dbReference type="OrthoDB" id="10652921at2759"/>